<evidence type="ECO:0000313" key="2">
    <source>
        <dbReference type="Proteomes" id="UP001168642"/>
    </source>
</evidence>
<accession>A0ABT8VVF6</accession>
<evidence type="ECO:0000313" key="1">
    <source>
        <dbReference type="EMBL" id="MDO3695962.1"/>
    </source>
</evidence>
<keyword evidence="2" id="KW-1185">Reference proteome</keyword>
<sequence>MKLQILIILTFFISCCKKTKRENLDNYEWNKVKLSRNYNDFSRYATKHPNSKYFITAIKKNISLRDSLNQTDSYIWFCGRTNVEINQINSDSILFNGYLINIEKLKDSTYNYLISKRVNSYSQIRRKISGIEKKIKLSSGYIDFCVEKEFLSKNIYQKSVQEISKGLDKYKTYVIEKILKVKESELNQIQKEELDILISEKLSFHKFVMRLPPIPPLPPDNYESNENSPIE</sequence>
<name>A0ABT8VVF6_9FLAO</name>
<proteinExistence type="predicted"/>
<dbReference type="RefSeq" id="WP_302885269.1">
    <property type="nucleotide sequence ID" value="NZ_JAUMIT010000013.1"/>
</dbReference>
<organism evidence="1 2">
    <name type="scientific">Wenyingzhuangia gilva</name>
    <dbReference type="NCBI Taxonomy" id="3057677"/>
    <lineage>
        <taxon>Bacteria</taxon>
        <taxon>Pseudomonadati</taxon>
        <taxon>Bacteroidota</taxon>
        <taxon>Flavobacteriia</taxon>
        <taxon>Flavobacteriales</taxon>
        <taxon>Flavobacteriaceae</taxon>
        <taxon>Wenyingzhuangia</taxon>
    </lineage>
</organism>
<protein>
    <recommendedName>
        <fullName evidence="3">Lipoprotein</fullName>
    </recommendedName>
</protein>
<dbReference type="Proteomes" id="UP001168642">
    <property type="component" value="Unassembled WGS sequence"/>
</dbReference>
<evidence type="ECO:0008006" key="3">
    <source>
        <dbReference type="Google" id="ProtNLM"/>
    </source>
</evidence>
<dbReference type="EMBL" id="JAUMIT010000013">
    <property type="protein sequence ID" value="MDO3695962.1"/>
    <property type="molecule type" value="Genomic_DNA"/>
</dbReference>
<comment type="caution">
    <text evidence="1">The sequence shown here is derived from an EMBL/GenBank/DDBJ whole genome shotgun (WGS) entry which is preliminary data.</text>
</comment>
<gene>
    <name evidence="1" type="ORF">QVZ41_14010</name>
</gene>
<dbReference type="PROSITE" id="PS51257">
    <property type="entry name" value="PROKAR_LIPOPROTEIN"/>
    <property type="match status" value="1"/>
</dbReference>
<reference evidence="1" key="1">
    <citation type="submission" date="2023-07" db="EMBL/GenBank/DDBJ databases">
        <title>Wenyingzhuangia sp. chi5 genome sequencing and assembly.</title>
        <authorList>
            <person name="Park S."/>
        </authorList>
    </citation>
    <scope>NUCLEOTIDE SEQUENCE</scope>
    <source>
        <strain evidence="1">Chi5</strain>
    </source>
</reference>